<dbReference type="Proteomes" id="UP001607151">
    <property type="component" value="Unassembled WGS sequence"/>
</dbReference>
<dbReference type="InterPro" id="IPR052894">
    <property type="entry name" value="AsmA-related"/>
</dbReference>
<evidence type="ECO:0000259" key="2">
    <source>
        <dbReference type="Pfam" id="PF05170"/>
    </source>
</evidence>
<comment type="caution">
    <text evidence="3">The sequence shown here is derived from an EMBL/GenBank/DDBJ whole genome shotgun (WGS) entry which is preliminary data.</text>
</comment>
<dbReference type="PANTHER" id="PTHR30441">
    <property type="entry name" value="DUF748 DOMAIN-CONTAINING PROTEIN"/>
    <property type="match status" value="1"/>
</dbReference>
<feature type="compositionally biased region" description="Low complexity" evidence="1">
    <location>
        <begin position="391"/>
        <end position="415"/>
    </location>
</feature>
<dbReference type="EMBL" id="JBIHSN010000002">
    <property type="protein sequence ID" value="MFH0264905.1"/>
    <property type="molecule type" value="Genomic_DNA"/>
</dbReference>
<evidence type="ECO:0000256" key="1">
    <source>
        <dbReference type="SAM" id="MobiDB-lite"/>
    </source>
</evidence>
<feature type="region of interest" description="Disordered" evidence="1">
    <location>
        <begin position="388"/>
        <end position="418"/>
    </location>
</feature>
<feature type="compositionally biased region" description="Polar residues" evidence="1">
    <location>
        <begin position="150"/>
        <end position="161"/>
    </location>
</feature>
<accession>A0ABW7ITE5</accession>
<evidence type="ECO:0000313" key="3">
    <source>
        <dbReference type="EMBL" id="MFH0264905.1"/>
    </source>
</evidence>
<feature type="region of interest" description="Disordered" evidence="1">
    <location>
        <begin position="664"/>
        <end position="710"/>
    </location>
</feature>
<proteinExistence type="predicted"/>
<reference evidence="3 4" key="1">
    <citation type="submission" date="2024-10" db="EMBL/GenBank/DDBJ databases">
        <authorList>
            <person name="Yibar A."/>
            <person name="Saticioglu I.B."/>
            <person name="Duman M."/>
            <person name="Ajmi N."/>
            <person name="Gurler F."/>
            <person name="Ay H."/>
            <person name="Onuk E."/>
            <person name="Guler S."/>
            <person name="Romalde J.L."/>
        </authorList>
    </citation>
    <scope>NUCLEOTIDE SEQUENCE [LARGE SCALE GENOMIC DNA]</scope>
    <source>
        <strain evidence="3 4">14-MA-B</strain>
    </source>
</reference>
<feature type="compositionally biased region" description="Basic and acidic residues" evidence="1">
    <location>
        <begin position="670"/>
        <end position="710"/>
    </location>
</feature>
<dbReference type="Pfam" id="PF05170">
    <property type="entry name" value="AsmA"/>
    <property type="match status" value="1"/>
</dbReference>
<gene>
    <name evidence="3" type="ORF">ACGRQ9_05260</name>
</gene>
<name>A0ABW7ITE5_9VIBR</name>
<feature type="region of interest" description="Disordered" evidence="1">
    <location>
        <begin position="132"/>
        <end position="161"/>
    </location>
</feature>
<keyword evidence="4" id="KW-1185">Reference proteome</keyword>
<feature type="compositionally biased region" description="Basic and acidic residues" evidence="1">
    <location>
        <begin position="140"/>
        <end position="149"/>
    </location>
</feature>
<sequence length="723" mass="78617">MKKVLLFLSAPIAAVLIAILALVVFVNPNQFKPLIIEQAKAQTGFDLTIDGDISWSFFPHLGFSIGKTQVLNPATGFKQAQVVKFDEAALDISVLPLLEKRLNIGNVTLNGADIFIQKLKNGRSNLDIVKQSAEDNASQPKDEIAEKPSTETANPASESPWNVSLEGITVNNAKLVMLDQTSNSNLTLSDVNFSLSQFSFDEWSKAEFNITGKQNQQSFSAAGKTEFKLSQDLSDYQLRGTDIEAQFKDPSTDIKKAQFTLESFQFNSVSKMALSVNGTVSGMNIDINQSASIMLDKEMTQVKVQNMTVTGKVDGKTLPLNPIVIDMNSDVRFDLTKKYLDVTLKKLGVNELAFDGSAQVSLAPAIPKIVFDLHSPEINVDALLKQMEQPTSSTKSETTTKASTSKTSKTVSTQTEPDLSATRTLDVTGKVTIDKLTASNAKMQNVQTQFKVNRGVIDLQKFAANLYNGSVSANAKIDARKEVATYTVHKEVKGVQVQPLLKDVADMDFVSGTGNISADLKGKSLIVDKAKQNLAGVVKINFADGSFYGVNVAHEIRSVQAIFKGQKAEKDTVKKTDFSAVTATMNLSKGVMTTNDLSAQSPLLRILGKGQANYVNETVDFLVKTSLVGTLKGQGGKNTEELKDITLPISIKGTWAEPKIRPDLNSALDEQTKQKAKAEIERAKEKAQKEVDRGLDKLLGDKDSEKKDDVKKAAGDLLNGLFK</sequence>
<dbReference type="InterPro" id="IPR007844">
    <property type="entry name" value="AsmA"/>
</dbReference>
<dbReference type="RefSeq" id="WP_394607399.1">
    <property type="nucleotide sequence ID" value="NZ_JBIHSN010000002.1"/>
</dbReference>
<organism evidence="3 4">
    <name type="scientific">Vibrio rumoiensis</name>
    <dbReference type="NCBI Taxonomy" id="76258"/>
    <lineage>
        <taxon>Bacteria</taxon>
        <taxon>Pseudomonadati</taxon>
        <taxon>Pseudomonadota</taxon>
        <taxon>Gammaproteobacteria</taxon>
        <taxon>Vibrionales</taxon>
        <taxon>Vibrionaceae</taxon>
        <taxon>Vibrio</taxon>
    </lineage>
</organism>
<protein>
    <submittedName>
        <fullName evidence="3">AsmA family protein</fullName>
    </submittedName>
</protein>
<feature type="domain" description="AsmA" evidence="2">
    <location>
        <begin position="1"/>
        <end position="597"/>
    </location>
</feature>
<evidence type="ECO:0000313" key="4">
    <source>
        <dbReference type="Proteomes" id="UP001607151"/>
    </source>
</evidence>
<dbReference type="PANTHER" id="PTHR30441:SF4">
    <property type="entry name" value="PROTEIN ASMA"/>
    <property type="match status" value="1"/>
</dbReference>